<feature type="signal peptide" evidence="1">
    <location>
        <begin position="1"/>
        <end position="18"/>
    </location>
</feature>
<feature type="domain" description="AB hydrolase-1" evidence="2">
    <location>
        <begin position="34"/>
        <end position="143"/>
    </location>
</feature>
<evidence type="ECO:0000313" key="4">
    <source>
        <dbReference type="Proteomes" id="UP000326565"/>
    </source>
</evidence>
<dbReference type="GO" id="GO:0016298">
    <property type="term" value="F:lipase activity"/>
    <property type="evidence" value="ECO:0007669"/>
    <property type="project" value="TreeGrafter"/>
</dbReference>
<dbReference type="Gene3D" id="3.40.50.1820">
    <property type="entry name" value="alpha/beta hydrolase"/>
    <property type="match status" value="1"/>
</dbReference>
<feature type="chain" id="PRO_5025063430" evidence="1">
    <location>
        <begin position="19"/>
        <end position="278"/>
    </location>
</feature>
<reference evidence="3 4" key="1">
    <citation type="submission" date="2019-04" db="EMBL/GenBank/DDBJ databases">
        <title>Friends and foes A comparative genomics study of 23 Aspergillus species from section Flavi.</title>
        <authorList>
            <consortium name="DOE Joint Genome Institute"/>
            <person name="Kjaerbolling I."/>
            <person name="Vesth T."/>
            <person name="Frisvad J.C."/>
            <person name="Nybo J.L."/>
            <person name="Theobald S."/>
            <person name="Kildgaard S."/>
            <person name="Isbrandt T."/>
            <person name="Kuo A."/>
            <person name="Sato A."/>
            <person name="Lyhne E.K."/>
            <person name="Kogle M.E."/>
            <person name="Wiebenga A."/>
            <person name="Kun R.S."/>
            <person name="Lubbers R.J."/>
            <person name="Makela M.R."/>
            <person name="Barry K."/>
            <person name="Chovatia M."/>
            <person name="Clum A."/>
            <person name="Daum C."/>
            <person name="Haridas S."/>
            <person name="He G."/>
            <person name="LaButti K."/>
            <person name="Lipzen A."/>
            <person name="Mondo S."/>
            <person name="Riley R."/>
            <person name="Salamov A."/>
            <person name="Simmons B.A."/>
            <person name="Magnuson J.K."/>
            <person name="Henrissat B."/>
            <person name="Mortensen U.H."/>
            <person name="Larsen T.O."/>
            <person name="Devries R.P."/>
            <person name="Grigoriev I.V."/>
            <person name="Machida M."/>
            <person name="Baker S.E."/>
            <person name="Andersen M.R."/>
        </authorList>
    </citation>
    <scope>NUCLEOTIDE SEQUENCE [LARGE SCALE GENOMIC DNA]</scope>
    <source>
        <strain evidence="3 4">CBS 151.66</strain>
    </source>
</reference>
<protein>
    <submittedName>
        <fullName evidence="3">Alpha/Beta hydrolase protein</fullName>
    </submittedName>
</protein>
<dbReference type="Pfam" id="PF00561">
    <property type="entry name" value="Abhydrolase_1"/>
    <property type="match status" value="1"/>
</dbReference>
<proteinExistence type="predicted"/>
<dbReference type="SUPFAM" id="SSF53474">
    <property type="entry name" value="alpha/beta-Hydrolases"/>
    <property type="match status" value="1"/>
</dbReference>
<dbReference type="PANTHER" id="PTHR32015">
    <property type="entry name" value="FASTING INDUCED LIPASE"/>
    <property type="match status" value="1"/>
</dbReference>
<evidence type="ECO:0000259" key="2">
    <source>
        <dbReference type="Pfam" id="PF00561"/>
    </source>
</evidence>
<dbReference type="OrthoDB" id="9974421at2759"/>
<keyword evidence="3" id="KW-0378">Hydrolase</keyword>
<gene>
    <name evidence="3" type="ORF">BDV29DRAFT_199559</name>
</gene>
<evidence type="ECO:0000256" key="1">
    <source>
        <dbReference type="SAM" id="SignalP"/>
    </source>
</evidence>
<name>A0A5N5XBQ2_9EURO</name>
<keyword evidence="1" id="KW-0732">Signal</keyword>
<organism evidence="3 4">
    <name type="scientific">Aspergillus leporis</name>
    <dbReference type="NCBI Taxonomy" id="41062"/>
    <lineage>
        <taxon>Eukaryota</taxon>
        <taxon>Fungi</taxon>
        <taxon>Dikarya</taxon>
        <taxon>Ascomycota</taxon>
        <taxon>Pezizomycotina</taxon>
        <taxon>Eurotiomycetes</taxon>
        <taxon>Eurotiomycetidae</taxon>
        <taxon>Eurotiales</taxon>
        <taxon>Aspergillaceae</taxon>
        <taxon>Aspergillus</taxon>
        <taxon>Aspergillus subgen. Circumdati</taxon>
    </lineage>
</organism>
<keyword evidence="4" id="KW-1185">Reference proteome</keyword>
<dbReference type="InterPro" id="IPR000073">
    <property type="entry name" value="AB_hydrolase_1"/>
</dbReference>
<dbReference type="InterPro" id="IPR002918">
    <property type="entry name" value="Lipase_EstA/Esterase_EstB"/>
</dbReference>
<dbReference type="AlphaFoldDB" id="A0A5N5XBQ2"/>
<evidence type="ECO:0000313" key="3">
    <source>
        <dbReference type="EMBL" id="KAB8076964.1"/>
    </source>
</evidence>
<dbReference type="InterPro" id="IPR029058">
    <property type="entry name" value="AB_hydrolase_fold"/>
</dbReference>
<sequence>MALHRLLPLATLLRLTLASSINDFHCQLTSSHPNPVILLHGLFATFYEDLNFLQYWLQSQGYCTYAQTYGAYDGFPFFGGLRPIAESSAEIAAYIRTVAAETGAKKVDLVGHSEGGLQSLYVPKFHGVSGLIDKVVAIAPPTHGANVGGLYKLAYMFGKVSRKAVGDVLSSMGCPACHDVGPDGPAVVRLNDGEPIVQPGNKLTVIASKYDELVTPHETSWVKEVGVNNIYVQDFCPLDPVGHIGEAFDLNVWNIVKNALDDTPNRKFSCVIGLPGKI</sequence>
<dbReference type="EMBL" id="ML732174">
    <property type="protein sequence ID" value="KAB8076964.1"/>
    <property type="molecule type" value="Genomic_DNA"/>
</dbReference>
<dbReference type="Proteomes" id="UP000326565">
    <property type="component" value="Unassembled WGS sequence"/>
</dbReference>
<dbReference type="PANTHER" id="PTHR32015:SF1">
    <property type="entry name" value="LIPASE"/>
    <property type="match status" value="1"/>
</dbReference>
<accession>A0A5N5XBQ2</accession>
<dbReference type="GO" id="GO:0016042">
    <property type="term" value="P:lipid catabolic process"/>
    <property type="evidence" value="ECO:0007669"/>
    <property type="project" value="InterPro"/>
</dbReference>